<dbReference type="RefSeq" id="WP_000721673.1">
    <property type="nucleotide sequence ID" value="NC_018486.1"/>
</dbReference>
<protein>
    <submittedName>
        <fullName evidence="1">Uncharacterized protein</fullName>
    </submittedName>
</protein>
<keyword evidence="1" id="KW-0614">Plasmid</keyword>
<proteinExistence type="predicted"/>
<dbReference type="Proteomes" id="UP000005259">
    <property type="component" value="Plasmid p01"/>
</dbReference>
<gene>
    <name evidence="1" type="ORF">BTG_30953</name>
</gene>
<reference evidence="1 2" key="1">
    <citation type="submission" date="2012-08" db="EMBL/GenBank/DDBJ databases">
        <authorList>
            <person name="Doggett N."/>
            <person name="Teshima H."/>
            <person name="Bruce D."/>
            <person name="Detter J.C."/>
            <person name="Johnson S.L."/>
            <person name="Han C."/>
        </authorList>
    </citation>
    <scope>NUCLEOTIDE SEQUENCE [LARGE SCALE GENOMIC DNA]</scope>
    <source>
        <strain evidence="1 2">HD-771</strain>
        <plasmid evidence="1 2">p01</plasmid>
    </source>
</reference>
<accession>A0A9W3P0V8</accession>
<evidence type="ECO:0000313" key="1">
    <source>
        <dbReference type="EMBL" id="AFQ19529.1"/>
    </source>
</evidence>
<dbReference type="AlphaFoldDB" id="A0A9W3P0V8"/>
<dbReference type="EMBL" id="CP003753">
    <property type="protein sequence ID" value="AFQ19529.1"/>
    <property type="molecule type" value="Genomic_DNA"/>
</dbReference>
<geneLocation type="plasmid" evidence="1 2">
    <name>p01</name>
</geneLocation>
<name>A0A9W3P0V8_BACTU</name>
<sequence>MKKILEGNRIFKEEGDYQTRYLIFPKEKINTYVDLTGYFVKHGDLNKPVKWYCPDDKYNLTNFVRPEEFDASIYEYIFYTDFGFVRELQKILKPYGFNINNDMSEFLKIKEISREITDFLKMGLIEKDSSLIYPDDFTVVEGYEFEHLGQQYKFIIGEDYGYYCTDITYDYTSNFLQESIIEHYYKDTAKYREYILKTNKGKWYKYYPGDTANNYWIIEELYEEDLIALDFKEYIMEKNDSHIFIKKDTLLDIPWPSFIDKDTQYDFYFSNKEFCLQILQEDNKKQLACINGKWKKYTKRVRKGDKVYTLEWEIKWDDLEFLGTSTIGETREEEMSRETMERLLEDIRKNSPIMSM</sequence>
<organism evidence="1 2">
    <name type="scientific">Bacillus thuringiensis HD-771</name>
    <dbReference type="NCBI Taxonomy" id="1218175"/>
    <lineage>
        <taxon>Bacteria</taxon>
        <taxon>Bacillati</taxon>
        <taxon>Bacillota</taxon>
        <taxon>Bacilli</taxon>
        <taxon>Bacillales</taxon>
        <taxon>Bacillaceae</taxon>
        <taxon>Bacillus</taxon>
        <taxon>Bacillus cereus group</taxon>
    </lineage>
</organism>
<dbReference type="KEGG" id="bti:BTG_30953"/>
<evidence type="ECO:0000313" key="2">
    <source>
        <dbReference type="Proteomes" id="UP000005259"/>
    </source>
</evidence>